<evidence type="ECO:0000313" key="2">
    <source>
        <dbReference type="Proteomes" id="UP000247555"/>
    </source>
</evidence>
<dbReference type="OrthoDB" id="8587976at2"/>
<dbReference type="RefSeq" id="WP_110391374.1">
    <property type="nucleotide sequence ID" value="NZ_DALYFX010000037.1"/>
</dbReference>
<keyword evidence="2" id="KW-1185">Reference proteome</keyword>
<dbReference type="AlphaFoldDB" id="A0A318KHU9"/>
<evidence type="ECO:0008006" key="3">
    <source>
        <dbReference type="Google" id="ProtNLM"/>
    </source>
</evidence>
<comment type="caution">
    <text evidence="1">The sequence shown here is derived from an EMBL/GenBank/DDBJ whole genome shotgun (WGS) entry which is preliminary data.</text>
</comment>
<proteinExistence type="predicted"/>
<gene>
    <name evidence="1" type="ORF">DFR34_11715</name>
</gene>
<sequence length="163" mass="17779">MLFTHLTQAMTALVDVLAQNQRRLVEAQFDVCRQWVEACRPAQLNASATPLANAAEDTRLDGPMQATQSLLIAQVQAGNDLMMLSERLVSSMNRDLVKQLDKSPLTGPSRDALESAVAVGGCAYESMSKATRQVNQFACTNMSAASMRAVKHARKHLSGTRHH</sequence>
<protein>
    <recommendedName>
        <fullName evidence="3">Phasin protein</fullName>
    </recommendedName>
</protein>
<accession>A0A318KHU9</accession>
<evidence type="ECO:0000313" key="1">
    <source>
        <dbReference type="EMBL" id="PXX77411.1"/>
    </source>
</evidence>
<dbReference type="EMBL" id="QJKI01000017">
    <property type="protein sequence ID" value="PXX77411.1"/>
    <property type="molecule type" value="Genomic_DNA"/>
</dbReference>
<dbReference type="Proteomes" id="UP000247555">
    <property type="component" value="Unassembled WGS sequence"/>
</dbReference>
<organism evidence="1 2">
    <name type="scientific">Rivihabitans pingtungensis</name>
    <dbReference type="NCBI Taxonomy" id="1054498"/>
    <lineage>
        <taxon>Bacteria</taxon>
        <taxon>Pseudomonadati</taxon>
        <taxon>Pseudomonadota</taxon>
        <taxon>Betaproteobacteria</taxon>
        <taxon>Neisseriales</taxon>
        <taxon>Aquaspirillaceae</taxon>
        <taxon>Rivihabitans</taxon>
    </lineage>
</organism>
<reference evidence="1 2" key="1">
    <citation type="submission" date="2018-05" db="EMBL/GenBank/DDBJ databases">
        <title>Genomic Encyclopedia of Type Strains, Phase IV (KMG-IV): sequencing the most valuable type-strain genomes for metagenomic binning, comparative biology and taxonomic classification.</title>
        <authorList>
            <person name="Goeker M."/>
        </authorList>
    </citation>
    <scope>NUCLEOTIDE SEQUENCE [LARGE SCALE GENOMIC DNA]</scope>
    <source>
        <strain evidence="1 2">DSM 29661</strain>
    </source>
</reference>
<name>A0A318KHU9_9NEIS</name>